<protein>
    <recommendedName>
        <fullName evidence="4">Lipoprotein</fullName>
    </recommendedName>
</protein>
<keyword evidence="3" id="KW-1185">Reference proteome</keyword>
<organism evidence="2 3">
    <name type="scientific">Pigmentiphaga litoralis</name>
    <dbReference type="NCBI Taxonomy" id="516702"/>
    <lineage>
        <taxon>Bacteria</taxon>
        <taxon>Pseudomonadati</taxon>
        <taxon>Pseudomonadota</taxon>
        <taxon>Betaproteobacteria</taxon>
        <taxon>Burkholderiales</taxon>
        <taxon>Alcaligenaceae</taxon>
        <taxon>Pigmentiphaga</taxon>
    </lineage>
</organism>
<evidence type="ECO:0000313" key="3">
    <source>
        <dbReference type="Proteomes" id="UP000542125"/>
    </source>
</evidence>
<sequence length="63" mass="6527">MTRATIGMAGALCVVAGAASCVAIDERTSVTPAPRCPMGHQDKRDCMPDSGRGLCTKAKRSDC</sequence>
<proteinExistence type="predicted"/>
<keyword evidence="1" id="KW-0732">Signal</keyword>
<evidence type="ECO:0008006" key="4">
    <source>
        <dbReference type="Google" id="ProtNLM"/>
    </source>
</evidence>
<name>A0A7Y9IZ61_9BURK</name>
<dbReference type="AlphaFoldDB" id="A0A7Y9IZ61"/>
<evidence type="ECO:0000256" key="1">
    <source>
        <dbReference type="SAM" id="SignalP"/>
    </source>
</evidence>
<evidence type="ECO:0000313" key="2">
    <source>
        <dbReference type="EMBL" id="NYE85773.1"/>
    </source>
</evidence>
<feature type="chain" id="PRO_5031466036" description="Lipoprotein" evidence="1">
    <location>
        <begin position="24"/>
        <end position="63"/>
    </location>
</feature>
<feature type="signal peptide" evidence="1">
    <location>
        <begin position="1"/>
        <end position="23"/>
    </location>
</feature>
<comment type="caution">
    <text evidence="2">The sequence shown here is derived from an EMBL/GenBank/DDBJ whole genome shotgun (WGS) entry which is preliminary data.</text>
</comment>
<dbReference type="EMBL" id="JACBYR010000003">
    <property type="protein sequence ID" value="NYE85773.1"/>
    <property type="molecule type" value="Genomic_DNA"/>
</dbReference>
<dbReference type="PROSITE" id="PS51257">
    <property type="entry name" value="PROKAR_LIPOPROTEIN"/>
    <property type="match status" value="1"/>
</dbReference>
<dbReference type="RefSeq" id="WP_179590162.1">
    <property type="nucleotide sequence ID" value="NZ_JACBYR010000003.1"/>
</dbReference>
<gene>
    <name evidence="2" type="ORF">FHW18_005092</name>
</gene>
<accession>A0A7Y9IZ61</accession>
<reference evidence="2 3" key="1">
    <citation type="submission" date="2020-07" db="EMBL/GenBank/DDBJ databases">
        <title>Genomic Encyclopedia of Type Strains, Phase IV (KMG-V): Genome sequencing to study the core and pangenomes of soil and plant-associated prokaryotes.</title>
        <authorList>
            <person name="Whitman W."/>
        </authorList>
    </citation>
    <scope>NUCLEOTIDE SEQUENCE [LARGE SCALE GENOMIC DNA]</scope>
    <source>
        <strain evidence="2 3">SAS40</strain>
    </source>
</reference>
<dbReference type="Proteomes" id="UP000542125">
    <property type="component" value="Unassembled WGS sequence"/>
</dbReference>